<reference evidence="2 3" key="1">
    <citation type="submission" date="2024-04" db="EMBL/GenBank/DDBJ databases">
        <title>Genome assembly C_amara_ONT_v2.</title>
        <authorList>
            <person name="Yant L."/>
            <person name="Moore C."/>
            <person name="Slenker M."/>
        </authorList>
    </citation>
    <scope>NUCLEOTIDE SEQUENCE [LARGE SCALE GENOMIC DNA]</scope>
    <source>
        <tissue evidence="2">Leaf</tissue>
    </source>
</reference>
<feature type="domain" description="KIB1-4 beta-propeller" evidence="1">
    <location>
        <begin position="147"/>
        <end position="273"/>
    </location>
</feature>
<evidence type="ECO:0000313" key="3">
    <source>
        <dbReference type="Proteomes" id="UP001558713"/>
    </source>
</evidence>
<dbReference type="InterPro" id="IPR005174">
    <property type="entry name" value="KIB1-4_b-propeller"/>
</dbReference>
<dbReference type="Pfam" id="PF03478">
    <property type="entry name" value="Beta-prop_KIB1-4"/>
    <property type="match status" value="1"/>
</dbReference>
<keyword evidence="3" id="KW-1185">Reference proteome</keyword>
<sequence length="373" mass="41838">MSEKRIAIVSPEIDNGWVFIRSQIGQEGAHLRTRRRTYTAATPPSLVTVKPIVQALAVSGTKRRKVQSRIVGSTSLRSPARDTVPPWIKSQDIYKLPLSASHGSEVTASSSAFSSQPANPPWHIPHPLRFNPCNLEFSGLYFDHKTSCSKDGWVLSTKNNMFHTNTLLLNPFTRESFYLPQRLNKSRFLYLTPKLSFSAAPTSPSCMVITYLQLPFCASVETTHLFKNHLPCRTWEKCVFSNGIFYCLSDCGYLGVFDPSKATWSILPVKPCPAFTRDTDWSFDEVVNALVADEFSSSHCLRVFGSKVNDTDKWKLEPRLVCLHFARQILNDPSVERLGSAPDEVCNSSVIDLTVPITISHHFHFILSAPFPS</sequence>
<accession>A0ABD1C8V8</accession>
<evidence type="ECO:0000259" key="1">
    <source>
        <dbReference type="Pfam" id="PF03478"/>
    </source>
</evidence>
<dbReference type="Proteomes" id="UP001558713">
    <property type="component" value="Unassembled WGS sequence"/>
</dbReference>
<comment type="caution">
    <text evidence="2">The sequence shown here is derived from an EMBL/GenBank/DDBJ whole genome shotgun (WGS) entry which is preliminary data.</text>
</comment>
<proteinExistence type="predicted"/>
<organism evidence="2 3">
    <name type="scientific">Cardamine amara subsp. amara</name>
    <dbReference type="NCBI Taxonomy" id="228776"/>
    <lineage>
        <taxon>Eukaryota</taxon>
        <taxon>Viridiplantae</taxon>
        <taxon>Streptophyta</taxon>
        <taxon>Embryophyta</taxon>
        <taxon>Tracheophyta</taxon>
        <taxon>Spermatophyta</taxon>
        <taxon>Magnoliopsida</taxon>
        <taxon>eudicotyledons</taxon>
        <taxon>Gunneridae</taxon>
        <taxon>Pentapetalae</taxon>
        <taxon>rosids</taxon>
        <taxon>malvids</taxon>
        <taxon>Brassicales</taxon>
        <taxon>Brassicaceae</taxon>
        <taxon>Cardamineae</taxon>
        <taxon>Cardamine</taxon>
    </lineage>
</organism>
<dbReference type="EMBL" id="JBANAX010000016">
    <property type="protein sequence ID" value="KAL1225885.1"/>
    <property type="molecule type" value="Genomic_DNA"/>
</dbReference>
<dbReference type="AlphaFoldDB" id="A0ABD1C8V8"/>
<dbReference type="PANTHER" id="PTHR33127:SF5">
    <property type="entry name" value="TRANSMEMBRANE PROTEIN"/>
    <property type="match status" value="1"/>
</dbReference>
<name>A0ABD1C8V8_CARAN</name>
<gene>
    <name evidence="2" type="ORF">V5N11_019570</name>
</gene>
<protein>
    <submittedName>
        <fullName evidence="2">F-box/kelch-repeat protein</fullName>
    </submittedName>
</protein>
<dbReference type="PANTHER" id="PTHR33127">
    <property type="entry name" value="TRANSMEMBRANE PROTEIN"/>
    <property type="match status" value="1"/>
</dbReference>
<evidence type="ECO:0000313" key="2">
    <source>
        <dbReference type="EMBL" id="KAL1225885.1"/>
    </source>
</evidence>